<name>A0A940DQB3_9BACT</name>
<sequence length="548" mass="62121">MKFSRYIIIVALAMAVSCTGKFEEMNTNPGAVSEVSPAYVLPSLQESTMHLSATYGYQTTENYMLQNYCQYYANTNAGLALDRYGYDDTYALDFWNPYYKALKHLKVLKEDLQEHPEYTNIYQMVRIVVAHATIGMTDTFGDLPYFEAALADNQPAYDSQKDIYYDVFKELTEASETLAQNLDGQSACNEDTDLFFAGDIEKWRKFANSLRLRCALRIVYVDPDKAKSEGEAAMAAGVMESNDDRCYIRVMATRWGHPLYQVSNWGEFRMSKTMENVLKHTSTVDDPRMELWFGMTANYMAKNYNNEDILYKGEKFSGVPNGQTSVSLGEEDADGWIANSIQNNSNIYGLIAFPDWNQGKSTPSATCPVPVKKNMKVMGYPEVCLLKAEAALRGWQGAGNAKDNYMEGIRASFEDERSFVDDRSLCNTANDELYLTTGDVVWDDAATDLNVNLKKIATQKWLAVYPYSFEAWAECRRTGFPELMPVYQSDDPDINPANNEFIRKIRYSDAEWRDNAEHSLDPSLNGGKGDGMAVRVWWDTDDNRSISD</sequence>
<keyword evidence="2" id="KW-0449">Lipoprotein</keyword>
<dbReference type="InterPro" id="IPR024302">
    <property type="entry name" value="SusD-like"/>
</dbReference>
<evidence type="ECO:0000313" key="3">
    <source>
        <dbReference type="Proteomes" id="UP000725002"/>
    </source>
</evidence>
<gene>
    <name evidence="2" type="ORF">IAB75_03085</name>
</gene>
<dbReference type="InterPro" id="IPR011990">
    <property type="entry name" value="TPR-like_helical_dom_sf"/>
</dbReference>
<dbReference type="SUPFAM" id="SSF48452">
    <property type="entry name" value="TPR-like"/>
    <property type="match status" value="1"/>
</dbReference>
<dbReference type="PROSITE" id="PS51257">
    <property type="entry name" value="PROKAR_LIPOPROTEIN"/>
    <property type="match status" value="1"/>
</dbReference>
<evidence type="ECO:0000256" key="1">
    <source>
        <dbReference type="SAM" id="SignalP"/>
    </source>
</evidence>
<dbReference type="Proteomes" id="UP000725002">
    <property type="component" value="Unassembled WGS sequence"/>
</dbReference>
<comment type="caution">
    <text evidence="2">The sequence shown here is derived from an EMBL/GenBank/DDBJ whole genome shotgun (WGS) entry which is preliminary data.</text>
</comment>
<keyword evidence="1" id="KW-0732">Signal</keyword>
<dbReference type="Pfam" id="PF12741">
    <property type="entry name" value="SusD-like"/>
    <property type="match status" value="1"/>
</dbReference>
<reference evidence="2" key="2">
    <citation type="journal article" date="2021" name="PeerJ">
        <title>Extensive microbial diversity within the chicken gut microbiome revealed by metagenomics and culture.</title>
        <authorList>
            <person name="Gilroy R."/>
            <person name="Ravi A."/>
            <person name="Getino M."/>
            <person name="Pursley I."/>
            <person name="Horton D.L."/>
            <person name="Alikhan N.F."/>
            <person name="Baker D."/>
            <person name="Gharbi K."/>
            <person name="Hall N."/>
            <person name="Watson M."/>
            <person name="Adriaenssens E.M."/>
            <person name="Foster-Nyarko E."/>
            <person name="Jarju S."/>
            <person name="Secka A."/>
            <person name="Antonio M."/>
            <person name="Oren A."/>
            <person name="Chaudhuri R.R."/>
            <person name="La Ragione R."/>
            <person name="Hildebrand F."/>
            <person name="Pallen M.J."/>
        </authorList>
    </citation>
    <scope>NUCLEOTIDE SEQUENCE</scope>
    <source>
        <strain evidence="2">G3-8215</strain>
    </source>
</reference>
<organism evidence="2 3">
    <name type="scientific">Candidatus Cryptobacteroides avicola</name>
    <dbReference type="NCBI Taxonomy" id="2840757"/>
    <lineage>
        <taxon>Bacteria</taxon>
        <taxon>Pseudomonadati</taxon>
        <taxon>Bacteroidota</taxon>
        <taxon>Bacteroidia</taxon>
        <taxon>Bacteroidales</taxon>
        <taxon>Candidatus Cryptobacteroides</taxon>
    </lineage>
</organism>
<dbReference type="EMBL" id="JADILV010000021">
    <property type="protein sequence ID" value="MBO8483087.1"/>
    <property type="molecule type" value="Genomic_DNA"/>
</dbReference>
<accession>A0A940DQB3</accession>
<feature type="chain" id="PRO_5037528701" evidence="1">
    <location>
        <begin position="23"/>
        <end position="548"/>
    </location>
</feature>
<reference evidence="2" key="1">
    <citation type="submission" date="2020-10" db="EMBL/GenBank/DDBJ databases">
        <authorList>
            <person name="Gilroy R."/>
        </authorList>
    </citation>
    <scope>NUCLEOTIDE SEQUENCE</scope>
    <source>
        <strain evidence="2">G3-8215</strain>
    </source>
</reference>
<feature type="signal peptide" evidence="1">
    <location>
        <begin position="1"/>
        <end position="22"/>
    </location>
</feature>
<evidence type="ECO:0000313" key="2">
    <source>
        <dbReference type="EMBL" id="MBO8483087.1"/>
    </source>
</evidence>
<proteinExistence type="predicted"/>
<dbReference type="AlphaFoldDB" id="A0A940DQB3"/>
<protein>
    <submittedName>
        <fullName evidence="2">SusD/RagB family nutrient-binding outer membrane lipoprotein</fullName>
    </submittedName>
</protein>
<dbReference type="Gene3D" id="1.25.40.390">
    <property type="match status" value="1"/>
</dbReference>